<keyword evidence="7" id="KW-0812">Transmembrane</keyword>
<keyword evidence="1" id="KW-0245">EGF-like domain</keyword>
<dbReference type="GO" id="GO:0005886">
    <property type="term" value="C:plasma membrane"/>
    <property type="evidence" value="ECO:0007669"/>
    <property type="project" value="TreeGrafter"/>
</dbReference>
<dbReference type="SMART" id="SM00135">
    <property type="entry name" value="LY"/>
    <property type="match status" value="2"/>
</dbReference>
<accession>A0AAV2QR46</accession>
<keyword evidence="2" id="KW-0732">Signal</keyword>
<reference evidence="8 9" key="1">
    <citation type="submission" date="2024-05" db="EMBL/GenBank/DDBJ databases">
        <authorList>
            <person name="Wallberg A."/>
        </authorList>
    </citation>
    <scope>NUCLEOTIDE SEQUENCE [LARGE SCALE GENOMIC DNA]</scope>
</reference>
<evidence type="ECO:0000256" key="7">
    <source>
        <dbReference type="SAM" id="Phobius"/>
    </source>
</evidence>
<dbReference type="GO" id="GO:0060070">
    <property type="term" value="P:canonical Wnt signaling pathway"/>
    <property type="evidence" value="ECO:0007669"/>
    <property type="project" value="TreeGrafter"/>
</dbReference>
<evidence type="ECO:0000256" key="1">
    <source>
        <dbReference type="ARBA" id="ARBA00022536"/>
    </source>
</evidence>
<dbReference type="Gene3D" id="2.120.10.30">
    <property type="entry name" value="TolB, C-terminal domain"/>
    <property type="match status" value="1"/>
</dbReference>
<comment type="caution">
    <text evidence="8">The sequence shown here is derived from an EMBL/GenBank/DDBJ whole genome shotgun (WGS) entry which is preliminary data.</text>
</comment>
<gene>
    <name evidence="8" type="ORF">MNOR_LOCUS15817</name>
</gene>
<feature type="transmembrane region" description="Helical" evidence="7">
    <location>
        <begin position="201"/>
        <end position="224"/>
    </location>
</feature>
<sequence>MDGSHREAIVTRDVKWPNSLTLDLVLRKVYWCDSKFHSIYSANFDGSERRAILHSTEYLPHPFSLTVFEDTMYWTDWQKEAILQANKFTGQDVKIIAQSHPTPMTVHVYHSYRQPNGTNHCTPLNGLCTHLCLPAPQIRPSDPKITCACPNGLMLMSDGLTCETELIDRSRYFAPGEEVPQGVNVTTTPPTSSEPPVEDNMAIAALCAAILLLCCASLVAYMIYRYFRKRSVHSMNFDNPVYKKTTTEDGFHLAGQQQRQSATGVIRSSQTSYQHRNNYGVTSPEDGLCEPMVNTLKF</sequence>
<keyword evidence="7" id="KW-0472">Membrane</keyword>
<keyword evidence="7" id="KW-1133">Transmembrane helix</keyword>
<dbReference type="SUPFAM" id="SSF57196">
    <property type="entry name" value="EGF/Laminin"/>
    <property type="match status" value="1"/>
</dbReference>
<protein>
    <recommendedName>
        <fullName evidence="10">Vitellogenin receptor</fullName>
    </recommendedName>
</protein>
<dbReference type="EMBL" id="CAXKWB010010081">
    <property type="protein sequence ID" value="CAL4096714.1"/>
    <property type="molecule type" value="Genomic_DNA"/>
</dbReference>
<keyword evidence="5" id="KW-0325">Glycoprotein</keyword>
<dbReference type="GO" id="GO:0017147">
    <property type="term" value="F:Wnt-protein binding"/>
    <property type="evidence" value="ECO:0007669"/>
    <property type="project" value="TreeGrafter"/>
</dbReference>
<feature type="repeat" description="LDL-receptor class B" evidence="6">
    <location>
        <begin position="27"/>
        <end position="71"/>
    </location>
</feature>
<dbReference type="PANTHER" id="PTHR46513:SF13">
    <property type="entry name" value="EGF-LIKE DOMAIN-CONTAINING PROTEIN"/>
    <property type="match status" value="1"/>
</dbReference>
<evidence type="ECO:0000256" key="2">
    <source>
        <dbReference type="ARBA" id="ARBA00022729"/>
    </source>
</evidence>
<dbReference type="InterPro" id="IPR050778">
    <property type="entry name" value="Cueball_EGF_LRP_Nidogen"/>
</dbReference>
<name>A0AAV2QR46_MEGNR</name>
<keyword evidence="9" id="KW-1185">Reference proteome</keyword>
<dbReference type="PROSITE" id="PS51120">
    <property type="entry name" value="LDLRB"/>
    <property type="match status" value="1"/>
</dbReference>
<dbReference type="InterPro" id="IPR000033">
    <property type="entry name" value="LDLR_classB_rpt"/>
</dbReference>
<dbReference type="PANTHER" id="PTHR46513">
    <property type="entry name" value="VITELLOGENIN RECEPTOR-LIKE PROTEIN-RELATED-RELATED"/>
    <property type="match status" value="1"/>
</dbReference>
<dbReference type="Proteomes" id="UP001497623">
    <property type="component" value="Unassembled WGS sequence"/>
</dbReference>
<dbReference type="Gene3D" id="2.10.25.10">
    <property type="entry name" value="Laminin"/>
    <property type="match status" value="1"/>
</dbReference>
<dbReference type="Pfam" id="PF00058">
    <property type="entry name" value="Ldl_recept_b"/>
    <property type="match status" value="2"/>
</dbReference>
<evidence type="ECO:0000256" key="5">
    <source>
        <dbReference type="ARBA" id="ARBA00023180"/>
    </source>
</evidence>
<proteinExistence type="predicted"/>
<evidence type="ECO:0008006" key="10">
    <source>
        <dbReference type="Google" id="ProtNLM"/>
    </source>
</evidence>
<dbReference type="AlphaFoldDB" id="A0AAV2QR46"/>
<evidence type="ECO:0000256" key="4">
    <source>
        <dbReference type="ARBA" id="ARBA00023157"/>
    </source>
</evidence>
<dbReference type="InterPro" id="IPR011042">
    <property type="entry name" value="6-blade_b-propeller_TolB-like"/>
</dbReference>
<evidence type="ECO:0000256" key="3">
    <source>
        <dbReference type="ARBA" id="ARBA00022737"/>
    </source>
</evidence>
<evidence type="ECO:0000313" key="8">
    <source>
        <dbReference type="EMBL" id="CAL4096714.1"/>
    </source>
</evidence>
<keyword evidence="4" id="KW-1015">Disulfide bond</keyword>
<dbReference type="GO" id="GO:0042813">
    <property type="term" value="F:Wnt receptor activity"/>
    <property type="evidence" value="ECO:0007669"/>
    <property type="project" value="TreeGrafter"/>
</dbReference>
<dbReference type="FunFam" id="2.120.10.30:FF:000241">
    <property type="entry name" value="Low-density lipoprotein receptor-related protein 6"/>
    <property type="match status" value="1"/>
</dbReference>
<evidence type="ECO:0000313" key="9">
    <source>
        <dbReference type="Proteomes" id="UP001497623"/>
    </source>
</evidence>
<keyword evidence="3" id="KW-0677">Repeat</keyword>
<dbReference type="Pfam" id="PF14670">
    <property type="entry name" value="FXa_inhibition"/>
    <property type="match status" value="1"/>
</dbReference>
<evidence type="ECO:0000256" key="6">
    <source>
        <dbReference type="PROSITE-ProRule" id="PRU00461"/>
    </source>
</evidence>
<organism evidence="8 9">
    <name type="scientific">Meganyctiphanes norvegica</name>
    <name type="common">Northern krill</name>
    <name type="synonym">Thysanopoda norvegica</name>
    <dbReference type="NCBI Taxonomy" id="48144"/>
    <lineage>
        <taxon>Eukaryota</taxon>
        <taxon>Metazoa</taxon>
        <taxon>Ecdysozoa</taxon>
        <taxon>Arthropoda</taxon>
        <taxon>Crustacea</taxon>
        <taxon>Multicrustacea</taxon>
        <taxon>Malacostraca</taxon>
        <taxon>Eumalacostraca</taxon>
        <taxon>Eucarida</taxon>
        <taxon>Euphausiacea</taxon>
        <taxon>Euphausiidae</taxon>
        <taxon>Meganyctiphanes</taxon>
    </lineage>
</organism>
<dbReference type="SUPFAM" id="SSF63825">
    <property type="entry name" value="YWTD domain"/>
    <property type="match status" value="1"/>
</dbReference>